<reference evidence="2 3" key="1">
    <citation type="submission" date="2014-09" db="EMBL/GenBank/DDBJ databases">
        <authorList>
            <person name="Magalhaes I.L.F."/>
            <person name="Oliveira U."/>
            <person name="Santos F.R."/>
            <person name="Vidigal T.H.D.A."/>
            <person name="Brescovit A.D."/>
            <person name="Santos A.J."/>
        </authorList>
    </citation>
    <scope>NUCLEOTIDE SEQUENCE [LARGE SCALE GENOMIC DNA]</scope>
</reference>
<dbReference type="Proteomes" id="UP000054845">
    <property type="component" value="Unassembled WGS sequence"/>
</dbReference>
<protein>
    <submittedName>
        <fullName evidence="2">Uncharacterized protein</fullName>
    </submittedName>
</protein>
<dbReference type="EMBL" id="CCYA01000247">
    <property type="protein sequence ID" value="CEH14710.1"/>
    <property type="molecule type" value="Genomic_DNA"/>
</dbReference>
<evidence type="ECO:0000313" key="2">
    <source>
        <dbReference type="EMBL" id="CEH14710.1"/>
    </source>
</evidence>
<accession>A0A0P1BEX2</accession>
<evidence type="ECO:0000256" key="1">
    <source>
        <dbReference type="SAM" id="MobiDB-lite"/>
    </source>
</evidence>
<dbReference type="AlphaFoldDB" id="A0A0P1BEX2"/>
<keyword evidence="3" id="KW-1185">Reference proteome</keyword>
<feature type="compositionally biased region" description="Low complexity" evidence="1">
    <location>
        <begin position="39"/>
        <end position="49"/>
    </location>
</feature>
<evidence type="ECO:0000313" key="3">
    <source>
        <dbReference type="Proteomes" id="UP000054845"/>
    </source>
</evidence>
<feature type="region of interest" description="Disordered" evidence="1">
    <location>
        <begin position="37"/>
        <end position="77"/>
    </location>
</feature>
<name>A0A0P1BEX2_9BASI</name>
<organism evidence="2 3">
    <name type="scientific">Ceraceosorus bombacis</name>
    <dbReference type="NCBI Taxonomy" id="401625"/>
    <lineage>
        <taxon>Eukaryota</taxon>
        <taxon>Fungi</taxon>
        <taxon>Dikarya</taxon>
        <taxon>Basidiomycota</taxon>
        <taxon>Ustilaginomycotina</taxon>
        <taxon>Exobasidiomycetes</taxon>
        <taxon>Ceraceosorales</taxon>
        <taxon>Ceraceosoraceae</taxon>
        <taxon>Ceraceosorus</taxon>
    </lineage>
</organism>
<proteinExistence type="predicted"/>
<sequence length="77" mass="8218">MPALLDDTQASRSEISSFTWNDLDAMIQDSTIDPTTQLSSAAAGDSDAAPKPTPAELVPSKYHEFLDIPANPSGNQR</sequence>